<dbReference type="Gene3D" id="3.30.200.20">
    <property type="entry name" value="Phosphorylase Kinase, domain 1"/>
    <property type="match status" value="1"/>
</dbReference>
<evidence type="ECO:0000256" key="2">
    <source>
        <dbReference type="ARBA" id="ARBA00022679"/>
    </source>
</evidence>
<dbReference type="PANTHER" id="PTHR43289">
    <property type="entry name" value="MITOGEN-ACTIVATED PROTEIN KINASE KINASE KINASE 20-RELATED"/>
    <property type="match status" value="1"/>
</dbReference>
<reference evidence="10" key="2">
    <citation type="submission" date="2020-09" db="EMBL/GenBank/DDBJ databases">
        <authorList>
            <person name="Sun Q."/>
            <person name="Ohkuma M."/>
        </authorList>
    </citation>
    <scope>NUCLEOTIDE SEQUENCE</scope>
    <source>
        <strain evidence="10">JCM 4125</strain>
    </source>
</reference>
<evidence type="ECO:0000256" key="8">
    <source>
        <dbReference type="SAM" id="MobiDB-lite"/>
    </source>
</evidence>
<evidence type="ECO:0000256" key="7">
    <source>
        <dbReference type="PROSITE-ProRule" id="PRU10141"/>
    </source>
</evidence>
<dbReference type="PANTHER" id="PTHR43289:SF34">
    <property type="entry name" value="SERINE_THREONINE-PROTEIN KINASE YBDM-RELATED"/>
    <property type="match status" value="1"/>
</dbReference>
<accession>A0A918LNQ2</accession>
<dbReference type="PROSITE" id="PS00107">
    <property type="entry name" value="PROTEIN_KINASE_ATP"/>
    <property type="match status" value="1"/>
</dbReference>
<keyword evidence="4 7" id="KW-0547">Nucleotide-binding</keyword>
<keyword evidence="11" id="KW-1185">Reference proteome</keyword>
<evidence type="ECO:0000259" key="9">
    <source>
        <dbReference type="PROSITE" id="PS50011"/>
    </source>
</evidence>
<evidence type="ECO:0000256" key="3">
    <source>
        <dbReference type="ARBA" id="ARBA00022729"/>
    </source>
</evidence>
<dbReference type="PROSITE" id="PS00108">
    <property type="entry name" value="PROTEIN_KINASE_ST"/>
    <property type="match status" value="1"/>
</dbReference>
<keyword evidence="6 7" id="KW-0067">ATP-binding</keyword>
<dbReference type="Pfam" id="PF00069">
    <property type="entry name" value="Pkinase"/>
    <property type="match status" value="1"/>
</dbReference>
<keyword evidence="3" id="KW-0732">Signal</keyword>
<dbReference type="Pfam" id="PF13458">
    <property type="entry name" value="Peripla_BP_6"/>
    <property type="match status" value="1"/>
</dbReference>
<evidence type="ECO:0000256" key="6">
    <source>
        <dbReference type="ARBA" id="ARBA00022840"/>
    </source>
</evidence>
<dbReference type="GO" id="GO:0004674">
    <property type="term" value="F:protein serine/threonine kinase activity"/>
    <property type="evidence" value="ECO:0007669"/>
    <property type="project" value="TreeGrafter"/>
</dbReference>
<feature type="binding site" evidence="7">
    <location>
        <position position="43"/>
    </location>
    <ligand>
        <name>ATP</name>
        <dbReference type="ChEBI" id="CHEBI:30616"/>
    </ligand>
</feature>
<evidence type="ECO:0000256" key="4">
    <source>
        <dbReference type="ARBA" id="ARBA00022741"/>
    </source>
</evidence>
<dbReference type="InterPro" id="IPR008271">
    <property type="entry name" value="Ser/Thr_kinase_AS"/>
</dbReference>
<gene>
    <name evidence="10" type="ORF">GCM10010226_00730</name>
</gene>
<dbReference type="CDD" id="cd14014">
    <property type="entry name" value="STKc_PknB_like"/>
    <property type="match status" value="1"/>
</dbReference>
<dbReference type="InterPro" id="IPR028081">
    <property type="entry name" value="Leu-bd"/>
</dbReference>
<feature type="domain" description="Protein kinase" evidence="9">
    <location>
        <begin position="15"/>
        <end position="265"/>
    </location>
</feature>
<feature type="region of interest" description="Disordered" evidence="8">
    <location>
        <begin position="265"/>
        <end position="360"/>
    </location>
</feature>
<evidence type="ECO:0000256" key="1">
    <source>
        <dbReference type="ARBA" id="ARBA00010062"/>
    </source>
</evidence>
<dbReference type="Gene3D" id="3.40.50.2300">
    <property type="match status" value="2"/>
</dbReference>
<keyword evidence="5" id="KW-0418">Kinase</keyword>
<reference evidence="10" key="1">
    <citation type="journal article" date="2014" name="Int. J. Syst. Evol. Microbiol.">
        <title>Complete genome sequence of Corynebacterium casei LMG S-19264T (=DSM 44701T), isolated from a smear-ripened cheese.</title>
        <authorList>
            <consortium name="US DOE Joint Genome Institute (JGI-PGF)"/>
            <person name="Walter F."/>
            <person name="Albersmeier A."/>
            <person name="Kalinowski J."/>
            <person name="Ruckert C."/>
        </authorList>
    </citation>
    <scope>NUCLEOTIDE SEQUENCE</scope>
    <source>
        <strain evidence="10">JCM 4125</strain>
    </source>
</reference>
<organism evidence="10 11">
    <name type="scientific">Streptomyces phaeofaciens</name>
    <dbReference type="NCBI Taxonomy" id="68254"/>
    <lineage>
        <taxon>Bacteria</taxon>
        <taxon>Bacillati</taxon>
        <taxon>Actinomycetota</taxon>
        <taxon>Actinomycetes</taxon>
        <taxon>Kitasatosporales</taxon>
        <taxon>Streptomycetaceae</taxon>
        <taxon>Streptomyces</taxon>
    </lineage>
</organism>
<dbReference type="Proteomes" id="UP000646776">
    <property type="component" value="Unassembled WGS sequence"/>
</dbReference>
<dbReference type="InterPro" id="IPR000719">
    <property type="entry name" value="Prot_kinase_dom"/>
</dbReference>
<dbReference type="InterPro" id="IPR017441">
    <property type="entry name" value="Protein_kinase_ATP_BS"/>
</dbReference>
<proteinExistence type="inferred from homology"/>
<protein>
    <recommendedName>
        <fullName evidence="9">Protein kinase domain-containing protein</fullName>
    </recommendedName>
</protein>
<dbReference type="PROSITE" id="PS50011">
    <property type="entry name" value="PROTEIN_KINASE_DOM"/>
    <property type="match status" value="1"/>
</dbReference>
<feature type="region of interest" description="Disordered" evidence="8">
    <location>
        <begin position="384"/>
        <end position="404"/>
    </location>
</feature>
<feature type="compositionally biased region" description="Basic and acidic residues" evidence="8">
    <location>
        <begin position="296"/>
        <end position="354"/>
    </location>
</feature>
<name>A0A918LNQ2_9ACTN</name>
<dbReference type="InterPro" id="IPR028082">
    <property type="entry name" value="Peripla_BP_I"/>
</dbReference>
<keyword evidence="2" id="KW-0808">Transferase</keyword>
<feature type="compositionally biased region" description="Basic and acidic residues" evidence="8">
    <location>
        <begin position="278"/>
        <end position="287"/>
    </location>
</feature>
<evidence type="ECO:0000256" key="5">
    <source>
        <dbReference type="ARBA" id="ARBA00022777"/>
    </source>
</evidence>
<dbReference type="SMART" id="SM00220">
    <property type="entry name" value="S_TKc"/>
    <property type="match status" value="1"/>
</dbReference>
<dbReference type="EMBL" id="BMSA01000001">
    <property type="protein sequence ID" value="GGT28937.1"/>
    <property type="molecule type" value="Genomic_DNA"/>
</dbReference>
<evidence type="ECO:0000313" key="10">
    <source>
        <dbReference type="EMBL" id="GGT28937.1"/>
    </source>
</evidence>
<dbReference type="InterPro" id="IPR011009">
    <property type="entry name" value="Kinase-like_dom_sf"/>
</dbReference>
<dbReference type="CDD" id="cd06342">
    <property type="entry name" value="PBP1_ABC_LIVBP-like"/>
    <property type="match status" value="1"/>
</dbReference>
<dbReference type="SUPFAM" id="SSF53822">
    <property type="entry name" value="Periplasmic binding protein-like I"/>
    <property type="match status" value="1"/>
</dbReference>
<sequence length="809" mass="84303">MEPLRTSDPALLAGHRLLGRLGAGGMGVVYLARSAGGALVALKVIQAEYAEDTDFRERFRREADTARRMTSPWVAALVDADPEAEQPWLSTVFVPGPSLAEAVATHGPLPVRSLRALGARLAHALRDLHAAGLVHRDVKPGNVLLAPDGPRLIDFGVARAPEDTSLTSTGVVVGTPGFLPPEQTRGGRELGPAGDVFSLGCVLAHAATGRPPFGTGTAEALLYRTVHDAPDLDGLPGELAEAVGGCLEKDPALRPTADALATALMAPAPGTPPATPPDPREALRAIRPEGGTPAGRKPDDGQPEDHASEDRTPEHRLPEDRTPGDRAPEHRPPGDRAPEHHTPEDRAPADRQPDDQLPDDEAWLPESLVRLIAERSAAGLALPGIDDTEIDPASAPAPGPPPGGGLRRRRFLLLAGGAAAVAAGGGAAAWAVLSDDGDKADGAAGTAGKPVHTIGLHADLSGDQKAVGRAQERGLRLAVEEFNAAANRPFTLAVRTVDDGGDRDRAPAAAKELVADRSVLAVIGPTTDATALATLATYDAASLPVLAVSPGGSVLGAMGSRSFLHARVTDTIMPFYLNAYLRGTAKSRTVGIIDDRAADAYAWEISSTLAGILRKDRQPAVPKVVSALRTDFGPTLDALADGGADSVVFAGYHDRAALLARELTSRDFTGARAAAQGVLDARFLSAAGDAAEGWVIVAPVLDASVAPEAKAFAAAYRKRFDTEPERYAVETYDVARLTVTCLRSLAAGKADRQNLTTALRSASYRGITKNFAFDKTTGTLVIDGTGVHLWKVVGGRFAYQGVASFQVST</sequence>
<dbReference type="RefSeq" id="WP_189706169.1">
    <property type="nucleotide sequence ID" value="NZ_BMSA01000001.1"/>
</dbReference>
<evidence type="ECO:0000313" key="11">
    <source>
        <dbReference type="Proteomes" id="UP000646776"/>
    </source>
</evidence>
<dbReference type="AlphaFoldDB" id="A0A918LNQ2"/>
<comment type="caution">
    <text evidence="10">The sequence shown here is derived from an EMBL/GenBank/DDBJ whole genome shotgun (WGS) entry which is preliminary data.</text>
</comment>
<dbReference type="Gene3D" id="1.10.510.10">
    <property type="entry name" value="Transferase(Phosphotransferase) domain 1"/>
    <property type="match status" value="1"/>
</dbReference>
<comment type="similarity">
    <text evidence="1">Belongs to the leucine-binding protein family.</text>
</comment>
<dbReference type="SUPFAM" id="SSF56112">
    <property type="entry name" value="Protein kinase-like (PK-like)"/>
    <property type="match status" value="1"/>
</dbReference>
<dbReference type="GO" id="GO:0005524">
    <property type="term" value="F:ATP binding"/>
    <property type="evidence" value="ECO:0007669"/>
    <property type="project" value="UniProtKB-UniRule"/>
</dbReference>